<evidence type="ECO:0000313" key="3">
    <source>
        <dbReference type="EMBL" id="MDG0942312.1"/>
    </source>
</evidence>
<keyword evidence="7" id="KW-1185">Reference proteome</keyword>
<evidence type="ECO:0000313" key="2">
    <source>
        <dbReference type="EMBL" id="KAA8480246.1"/>
    </source>
</evidence>
<dbReference type="EMBL" id="FWYW01000088">
    <property type="protein sequence ID" value="SME29162.1"/>
    <property type="molecule type" value="Genomic_DNA"/>
</dbReference>
<protein>
    <submittedName>
        <fullName evidence="2">Uncharacterized protein</fullName>
    </submittedName>
</protein>
<feature type="transmembrane region" description="Helical" evidence="1">
    <location>
        <begin position="12"/>
        <end position="29"/>
    </location>
</feature>
<proteinExistence type="predicted"/>
<evidence type="ECO:0000313" key="7">
    <source>
        <dbReference type="Proteomes" id="UP001221338"/>
    </source>
</evidence>
<organism evidence="2 6">
    <name type="scientific">Bacillus paranthracis</name>
    <dbReference type="NCBI Taxonomy" id="2026186"/>
    <lineage>
        <taxon>Bacteria</taxon>
        <taxon>Bacillati</taxon>
        <taxon>Bacillota</taxon>
        <taxon>Bacilli</taxon>
        <taxon>Bacillales</taxon>
        <taxon>Bacillaceae</taxon>
        <taxon>Bacillus</taxon>
        <taxon>Bacillus cereus group</taxon>
    </lineage>
</organism>
<evidence type="ECO:0000313" key="4">
    <source>
        <dbReference type="EMBL" id="SME29162.1"/>
    </source>
</evidence>
<dbReference type="Proteomes" id="UP001221338">
    <property type="component" value="Unassembled WGS sequence"/>
</dbReference>
<evidence type="ECO:0000313" key="5">
    <source>
        <dbReference type="Proteomes" id="UP000194422"/>
    </source>
</evidence>
<dbReference type="AlphaFoldDB" id="A0A5M9GZZ7"/>
<sequence length="69" mass="7774">MKELVSMGSSIFLQLLFLYIFISVMLLDLNPCNAVIVYISIGVLSLIVGMDLVTNNQVTLTVMRWMFSL</sequence>
<dbReference type="EMBL" id="VXCE01000001">
    <property type="protein sequence ID" value="KAA8480246.1"/>
    <property type="molecule type" value="Genomic_DNA"/>
</dbReference>
<name>A0A5M9GZZ7_9BACI</name>
<reference evidence="2 6" key="2">
    <citation type="submission" date="2019-09" db="EMBL/GenBank/DDBJ databases">
        <authorList>
            <person name="Geng P."/>
            <person name="Wan X."/>
            <person name="Zhou G."/>
            <person name="Yuan Z."/>
            <person name="Hu X."/>
        </authorList>
    </citation>
    <scope>NUCLEOTIDE SEQUENCE [LARGE SCALE GENOMIC DNA]</scope>
    <source>
        <strain evidence="2 6">EFR-4</strain>
    </source>
</reference>
<accession>A0A5M9GZZ7</accession>
<dbReference type="EMBL" id="JARPRV010000006">
    <property type="protein sequence ID" value="MDG0942312.1"/>
    <property type="molecule type" value="Genomic_DNA"/>
</dbReference>
<reference evidence="4 5" key="1">
    <citation type="submission" date="2017-04" db="EMBL/GenBank/DDBJ databases">
        <authorList>
            <person name="Criscuolo A."/>
        </authorList>
    </citation>
    <scope>NUCLEOTIDE SEQUENCE [LARGE SCALE GENOMIC DNA]</scope>
    <source>
        <strain evidence="4">16-00174</strain>
    </source>
</reference>
<keyword evidence="1" id="KW-0812">Transmembrane</keyword>
<keyword evidence="1" id="KW-1133">Transmembrane helix</keyword>
<dbReference type="Proteomes" id="UP000325411">
    <property type="component" value="Unassembled WGS sequence"/>
</dbReference>
<dbReference type="Proteomes" id="UP000194422">
    <property type="component" value="Unassembled WGS sequence"/>
</dbReference>
<evidence type="ECO:0000256" key="1">
    <source>
        <dbReference type="SAM" id="Phobius"/>
    </source>
</evidence>
<reference evidence="3 7" key="3">
    <citation type="submission" date="2023-03" db="EMBL/GenBank/DDBJ databases">
        <title>Genetic diversity of Bacillus cereus sensu lato isolates from Slovenia.</title>
        <authorList>
            <person name="Abdelli M."/>
        </authorList>
    </citation>
    <scope>NUCLEOTIDE SEQUENCE [LARGE SCALE GENOMIC DNA]</scope>
    <source>
        <strain evidence="3 7">SIBC61B</strain>
    </source>
</reference>
<comment type="caution">
    <text evidence="2">The sequence shown here is derived from an EMBL/GenBank/DDBJ whole genome shotgun (WGS) entry which is preliminary data.</text>
</comment>
<gene>
    <name evidence="4" type="ORF">BACERE00174_04507</name>
    <name evidence="2" type="ORF">FYW06_00105</name>
    <name evidence="3" type="ORF">P6U22_14010</name>
</gene>
<feature type="transmembrane region" description="Helical" evidence="1">
    <location>
        <begin position="35"/>
        <end position="54"/>
    </location>
</feature>
<evidence type="ECO:0000313" key="6">
    <source>
        <dbReference type="Proteomes" id="UP000325411"/>
    </source>
</evidence>
<keyword evidence="1" id="KW-0472">Membrane</keyword>
<dbReference type="RefSeq" id="WP_000661603.1">
    <property type="nucleotide sequence ID" value="NZ_CP040880.1"/>
</dbReference>